<evidence type="ECO:0000256" key="4">
    <source>
        <dbReference type="ARBA" id="ARBA00022679"/>
    </source>
</evidence>
<comment type="catalytic activity">
    <reaction evidence="1 9">
        <text>an S-substituted glutathione + H2O = an S-substituted L-cysteinylglycine + L-glutamate</text>
        <dbReference type="Rhea" id="RHEA:59468"/>
        <dbReference type="ChEBI" id="CHEBI:15377"/>
        <dbReference type="ChEBI" id="CHEBI:29985"/>
        <dbReference type="ChEBI" id="CHEBI:90779"/>
        <dbReference type="ChEBI" id="CHEBI:143103"/>
        <dbReference type="EC" id="3.4.19.13"/>
    </reaction>
</comment>
<dbReference type="GO" id="GO:0103068">
    <property type="term" value="F:leukotriene C4 gamma-glutamyl transferase activity"/>
    <property type="evidence" value="ECO:0007669"/>
    <property type="project" value="UniProtKB-EC"/>
</dbReference>
<name>A0ABV0J1A8_9CYAN</name>
<dbReference type="RefSeq" id="WP_190431113.1">
    <property type="nucleotide sequence ID" value="NZ_JAMPKM010000001.1"/>
</dbReference>
<dbReference type="InterPro" id="IPR000101">
    <property type="entry name" value="GGT_peptidase"/>
</dbReference>
<dbReference type="InterPro" id="IPR043138">
    <property type="entry name" value="GGT_lsub"/>
</dbReference>
<comment type="PTM">
    <text evidence="9">Cleaved by autocatalysis into a large and a small subunit.</text>
</comment>
<keyword evidence="7 9" id="KW-0012">Acyltransferase</keyword>
<dbReference type="EC" id="2.3.2.2" evidence="9"/>
<sequence length="516" mass="55569">MPNSTHGVIAAGHAKTAEAGLEMLRLGGNAFDAAIAAVMAAFVVEPTLTSPAGGGFLLAHTSQQEDILFDFFTQTPGSKKAQSALDFYPVDVNFGGAIQEFHIGLGSMGVPGNVAGIFHVHQRLGRLPFQAIAEPAIHYAKNGVEISDFQYFCFQILSPILTASAESRQIFAPDGPLVALGTNLVMPDLAETLAYLAKTGPKGFYQGDIAHQIAQDCENSGGYLTLEDLQQYQVIERHPLTINYRDNILLTNPTPSSGGTLIAFALELLSAIDLTAFGFGSAQHLDLLATTMRLTNAARREQSYQLFQQDSQAFLDGAQVEVYQAQLSNAVNKWGSTTHLSVIDDEGNAASVTTSNGEGCGYIVPGTGIMMNNMLGEEDLNPNGFHQWPENTRIASMMAPTIVLKDQQPEIVLGSGGSNRIRTAILQVISNILDFQMPVAAAVESPRIHWENSVFNVEPGFSEAELSKLHLPPDDERVLWQQENMFFGGVHTVIRDADGTITGAGDRRRSGVVMSC</sequence>
<dbReference type="PANTHER" id="PTHR43199:SF1">
    <property type="entry name" value="GLUTATHIONE HYDROLASE PROENZYME"/>
    <property type="match status" value="1"/>
</dbReference>
<keyword evidence="5 9" id="KW-0378">Hydrolase</keyword>
<comment type="caution">
    <text evidence="10">The sequence shown here is derived from an EMBL/GenBank/DDBJ whole genome shotgun (WGS) entry which is preliminary data.</text>
</comment>
<keyword evidence="4 9" id="KW-0808">Transferase</keyword>
<proteinExistence type="inferred from homology"/>
<comment type="catalytic activity">
    <reaction evidence="8 9">
        <text>an N-terminal (5-L-glutamyl)-[peptide] + an alpha-amino acid = 5-L-glutamyl amino acid + an N-terminal L-alpha-aminoacyl-[peptide]</text>
        <dbReference type="Rhea" id="RHEA:23904"/>
        <dbReference type="Rhea" id="RHEA-COMP:9780"/>
        <dbReference type="Rhea" id="RHEA-COMP:9795"/>
        <dbReference type="ChEBI" id="CHEBI:77644"/>
        <dbReference type="ChEBI" id="CHEBI:78597"/>
        <dbReference type="ChEBI" id="CHEBI:78599"/>
        <dbReference type="ChEBI" id="CHEBI:78608"/>
        <dbReference type="EC" id="2.3.2.2"/>
    </reaction>
</comment>
<evidence type="ECO:0000256" key="5">
    <source>
        <dbReference type="ARBA" id="ARBA00022801"/>
    </source>
</evidence>
<keyword evidence="9" id="KW-0317">Glutathione biosynthesis</keyword>
<keyword evidence="6 9" id="KW-0865">Zymogen</keyword>
<gene>
    <name evidence="10" type="primary">ggt</name>
    <name evidence="10" type="ORF">NC998_00460</name>
</gene>
<dbReference type="NCBIfam" id="TIGR00066">
    <property type="entry name" value="g_glut_trans"/>
    <property type="match status" value="1"/>
</dbReference>
<dbReference type="SUPFAM" id="SSF56235">
    <property type="entry name" value="N-terminal nucleophile aminohydrolases (Ntn hydrolases)"/>
    <property type="match status" value="1"/>
</dbReference>
<dbReference type="PANTHER" id="PTHR43199">
    <property type="entry name" value="GLUTATHIONE HYDROLASE"/>
    <property type="match status" value="1"/>
</dbReference>
<evidence type="ECO:0000256" key="7">
    <source>
        <dbReference type="ARBA" id="ARBA00023315"/>
    </source>
</evidence>
<dbReference type="EMBL" id="JAMPKM010000001">
    <property type="protein sequence ID" value="MEP0815562.1"/>
    <property type="molecule type" value="Genomic_DNA"/>
</dbReference>
<comment type="pathway">
    <text evidence="9">Sulfur metabolism; glutathione metabolism.</text>
</comment>
<comment type="catalytic activity">
    <reaction evidence="2 9">
        <text>glutathione + H2O = L-cysteinylglycine + L-glutamate</text>
        <dbReference type="Rhea" id="RHEA:28807"/>
        <dbReference type="ChEBI" id="CHEBI:15377"/>
        <dbReference type="ChEBI" id="CHEBI:29985"/>
        <dbReference type="ChEBI" id="CHEBI:57925"/>
        <dbReference type="ChEBI" id="CHEBI:61694"/>
        <dbReference type="EC" id="3.4.19.13"/>
    </reaction>
</comment>
<evidence type="ECO:0000256" key="8">
    <source>
        <dbReference type="ARBA" id="ARBA00047417"/>
    </source>
</evidence>
<evidence type="ECO:0000313" key="11">
    <source>
        <dbReference type="Proteomes" id="UP001464891"/>
    </source>
</evidence>
<dbReference type="InterPro" id="IPR051792">
    <property type="entry name" value="GGT_bact"/>
</dbReference>
<comment type="similarity">
    <text evidence="3 9">Belongs to the gamma-glutamyltransferase family.</text>
</comment>
<reference evidence="10 11" key="1">
    <citation type="submission" date="2022-04" db="EMBL/GenBank/DDBJ databases">
        <title>Positive selection, recombination, and allopatry shape intraspecific diversity of widespread and dominant cyanobacteria.</title>
        <authorList>
            <person name="Wei J."/>
            <person name="Shu W."/>
            <person name="Hu C."/>
        </authorList>
    </citation>
    <scope>NUCLEOTIDE SEQUENCE [LARGE SCALE GENOMIC DNA]</scope>
    <source>
        <strain evidence="10 11">GB2-A4</strain>
    </source>
</reference>
<keyword evidence="11" id="KW-1185">Reference proteome</keyword>
<dbReference type="InterPro" id="IPR029055">
    <property type="entry name" value="Ntn_hydrolases_N"/>
</dbReference>
<accession>A0ABV0J1A8</accession>
<dbReference type="Proteomes" id="UP001464891">
    <property type="component" value="Unassembled WGS sequence"/>
</dbReference>
<evidence type="ECO:0000256" key="2">
    <source>
        <dbReference type="ARBA" id="ARBA00001089"/>
    </source>
</evidence>
<evidence type="ECO:0000313" key="10">
    <source>
        <dbReference type="EMBL" id="MEP0815562.1"/>
    </source>
</evidence>
<dbReference type="EC" id="3.4.19.13" evidence="9"/>
<evidence type="ECO:0000256" key="1">
    <source>
        <dbReference type="ARBA" id="ARBA00001049"/>
    </source>
</evidence>
<dbReference type="PRINTS" id="PR01210">
    <property type="entry name" value="GGTRANSPTASE"/>
</dbReference>
<evidence type="ECO:0000256" key="9">
    <source>
        <dbReference type="RuleBase" id="RU368036"/>
    </source>
</evidence>
<evidence type="ECO:0000256" key="6">
    <source>
        <dbReference type="ARBA" id="ARBA00023145"/>
    </source>
</evidence>
<comment type="subunit">
    <text evidence="9">This enzyme consists of two polypeptide chains, which are synthesized in precursor form from a single polypeptide.</text>
</comment>
<dbReference type="Gene3D" id="3.60.20.40">
    <property type="match status" value="1"/>
</dbReference>
<evidence type="ECO:0000256" key="3">
    <source>
        <dbReference type="ARBA" id="ARBA00009381"/>
    </source>
</evidence>
<organism evidence="10 11">
    <name type="scientific">Trichocoleus desertorum GB2-A4</name>
    <dbReference type="NCBI Taxonomy" id="2933944"/>
    <lineage>
        <taxon>Bacteria</taxon>
        <taxon>Bacillati</taxon>
        <taxon>Cyanobacteriota</taxon>
        <taxon>Cyanophyceae</taxon>
        <taxon>Leptolyngbyales</taxon>
        <taxon>Trichocoleusaceae</taxon>
        <taxon>Trichocoleus</taxon>
    </lineage>
</organism>
<protein>
    <recommendedName>
        <fullName evidence="9">Glutathione hydrolase proenzyme</fullName>
        <ecNumber evidence="9">2.3.2.2</ecNumber>
        <ecNumber evidence="9">3.4.19.13</ecNumber>
    </recommendedName>
    <component>
        <recommendedName>
            <fullName evidence="9">Glutathione hydrolase large chain</fullName>
        </recommendedName>
    </component>
    <component>
        <recommendedName>
            <fullName evidence="9">Glutathione hydrolase small chain</fullName>
        </recommendedName>
    </component>
</protein>
<dbReference type="Pfam" id="PF01019">
    <property type="entry name" value="G_glu_transpept"/>
    <property type="match status" value="1"/>
</dbReference>
<dbReference type="InterPro" id="IPR043137">
    <property type="entry name" value="GGT_ssub_C"/>
</dbReference>
<dbReference type="Gene3D" id="1.10.246.130">
    <property type="match status" value="1"/>
</dbReference>